<proteinExistence type="predicted"/>
<keyword evidence="4" id="KW-1185">Reference proteome</keyword>
<name>A0ABM6PMP2_9MICO</name>
<evidence type="ECO:0000313" key="4">
    <source>
        <dbReference type="Proteomes" id="UP000815698"/>
    </source>
</evidence>
<dbReference type="InterPro" id="IPR013113">
    <property type="entry name" value="SIP_FAD-bd"/>
</dbReference>
<evidence type="ECO:0000313" key="3">
    <source>
        <dbReference type="EMBL" id="ATH96710.1"/>
    </source>
</evidence>
<feature type="domain" description="FAD-binding FR-type" evidence="2">
    <location>
        <begin position="19"/>
        <end position="146"/>
    </location>
</feature>
<protein>
    <submittedName>
        <fullName evidence="3">NADPH-dependent ferric siderophore reductase</fullName>
    </submittedName>
</protein>
<feature type="region of interest" description="Disordered" evidence="1">
    <location>
        <begin position="1"/>
        <end position="22"/>
    </location>
</feature>
<dbReference type="InterPro" id="IPR017938">
    <property type="entry name" value="Riboflavin_synthase-like_b-brl"/>
</dbReference>
<gene>
    <name evidence="3" type="ORF">COP05_06115</name>
</gene>
<evidence type="ECO:0000259" key="2">
    <source>
        <dbReference type="PROSITE" id="PS51384"/>
    </source>
</evidence>
<dbReference type="InterPro" id="IPR017927">
    <property type="entry name" value="FAD-bd_FR_type"/>
</dbReference>
<dbReference type="CDD" id="cd06193">
    <property type="entry name" value="siderophore_interacting"/>
    <property type="match status" value="1"/>
</dbReference>
<organism evidence="3 4">
    <name type="scientific">Dermabacter jinjuensis</name>
    <dbReference type="NCBI Taxonomy" id="1667168"/>
    <lineage>
        <taxon>Bacteria</taxon>
        <taxon>Bacillati</taxon>
        <taxon>Actinomycetota</taxon>
        <taxon>Actinomycetes</taxon>
        <taxon>Micrococcales</taxon>
        <taxon>Dermabacteraceae</taxon>
        <taxon>Dermabacter</taxon>
    </lineage>
</organism>
<reference evidence="3 4" key="1">
    <citation type="journal article" date="2016" name="Int. J. Syst. Evol. Microbiol.">
        <title>Dermabacter jinjuensis sp. nov., a novel species of the genus Dermabacter isolated from a clinical specimen.</title>
        <authorList>
            <person name="Park Y.K."/>
            <person name="Lee K.M."/>
            <person name="Lee W.K."/>
            <person name="Cho M.J."/>
            <person name="Lee H.S."/>
            <person name="Cho Y.G."/>
            <person name="Lee Y.C."/>
            <person name="Lee W.K."/>
            <person name="Seong W.K."/>
            <person name="Hwang K.J."/>
        </authorList>
    </citation>
    <scope>NUCLEOTIDE SEQUENCE [LARGE SCALE GENOMIC DNA]</scope>
    <source>
        <strain evidence="3 4">32T</strain>
    </source>
</reference>
<dbReference type="PANTHER" id="PTHR30157:SF0">
    <property type="entry name" value="NADPH-DEPENDENT FERRIC-CHELATE REDUCTASE"/>
    <property type="match status" value="1"/>
</dbReference>
<sequence length="287" mass="31590">MLRMTSESTAAPPRGKTKRQQAVLTVQDKTQVSKNLVRLCLGGSDYVKLNRNSCTDAYVKLLLPQPGSGLAAPFDMDRLRIEAPELLPARRTYTVRRWDDANERLWIDVVVHNAPGQHGLASDWATRAHEGDQIALMGAGGGYSPHPEADLHVLVGDHATVPAIAAALEVMPSSARGHAVIHVEDEADILPLTLPEGFSLEWVVGAREGLLVAVETLDIPHDIIDKRGVHIFCHAERGLTKQLRAHLVRERGIAREDISISAYWALGRVEDRFQAEKREAIGRIDPD</sequence>
<dbReference type="Pfam" id="PF04954">
    <property type="entry name" value="SIP"/>
    <property type="match status" value="1"/>
</dbReference>
<dbReference type="Gene3D" id="3.40.50.80">
    <property type="entry name" value="Nucleotide-binding domain of ferredoxin-NADP reductase (FNR) module"/>
    <property type="match status" value="1"/>
</dbReference>
<dbReference type="InterPro" id="IPR039374">
    <property type="entry name" value="SIP_fam"/>
</dbReference>
<dbReference type="EMBL" id="CP023482">
    <property type="protein sequence ID" value="ATH96710.1"/>
    <property type="molecule type" value="Genomic_DNA"/>
</dbReference>
<dbReference type="PANTHER" id="PTHR30157">
    <property type="entry name" value="FERRIC REDUCTASE, NADPH-DEPENDENT"/>
    <property type="match status" value="1"/>
</dbReference>
<dbReference type="Gene3D" id="2.40.30.10">
    <property type="entry name" value="Translation factors"/>
    <property type="match status" value="1"/>
</dbReference>
<evidence type="ECO:0000256" key="1">
    <source>
        <dbReference type="SAM" id="MobiDB-lite"/>
    </source>
</evidence>
<dbReference type="InterPro" id="IPR007037">
    <property type="entry name" value="SIP_rossman_dom"/>
</dbReference>
<dbReference type="Pfam" id="PF08021">
    <property type="entry name" value="FAD_binding_9"/>
    <property type="match status" value="1"/>
</dbReference>
<dbReference type="PROSITE" id="PS51384">
    <property type="entry name" value="FAD_FR"/>
    <property type="match status" value="1"/>
</dbReference>
<dbReference type="InterPro" id="IPR039261">
    <property type="entry name" value="FNR_nucleotide-bd"/>
</dbReference>
<accession>A0ABM6PMP2</accession>
<dbReference type="SUPFAM" id="SSF63380">
    <property type="entry name" value="Riboflavin synthase domain-like"/>
    <property type="match status" value="1"/>
</dbReference>
<dbReference type="Proteomes" id="UP000815698">
    <property type="component" value="Chromosome"/>
</dbReference>